<dbReference type="EMBL" id="CP023482">
    <property type="protein sequence ID" value="ATH95796.1"/>
    <property type="molecule type" value="Genomic_DNA"/>
</dbReference>
<evidence type="ECO:0000313" key="4">
    <source>
        <dbReference type="EMBL" id="ATH95796.1"/>
    </source>
</evidence>
<accession>A0ABM6PKH0</accession>
<dbReference type="InterPro" id="IPR051917">
    <property type="entry name" value="Transposase-Integrase"/>
</dbReference>
<evidence type="ECO:0000259" key="3">
    <source>
        <dbReference type="PROSITE" id="PS50994"/>
    </source>
</evidence>
<feature type="domain" description="Integrase catalytic" evidence="3">
    <location>
        <begin position="400"/>
        <end position="555"/>
    </location>
</feature>
<dbReference type="InterPro" id="IPR001584">
    <property type="entry name" value="Integrase_cat-core"/>
</dbReference>
<dbReference type="InterPro" id="IPR053392">
    <property type="entry name" value="Transposase_IS30-like"/>
</dbReference>
<dbReference type="PANTHER" id="PTHR10948:SF23">
    <property type="entry name" value="TRANSPOSASE INSI FOR INSERTION SEQUENCE ELEMENT IS30A-RELATED"/>
    <property type="match status" value="1"/>
</dbReference>
<dbReference type="InterPro" id="IPR036388">
    <property type="entry name" value="WH-like_DNA-bd_sf"/>
</dbReference>
<dbReference type="SUPFAM" id="SSF53098">
    <property type="entry name" value="Ribonuclease H-like"/>
    <property type="match status" value="1"/>
</dbReference>
<organism evidence="4 5">
    <name type="scientific">Dermabacter jinjuensis</name>
    <dbReference type="NCBI Taxonomy" id="1667168"/>
    <lineage>
        <taxon>Bacteria</taxon>
        <taxon>Bacillati</taxon>
        <taxon>Actinomycetota</taxon>
        <taxon>Actinomycetes</taxon>
        <taxon>Micrococcales</taxon>
        <taxon>Dermabacteraceae</taxon>
        <taxon>Dermabacter</taxon>
    </lineage>
</organism>
<dbReference type="SUPFAM" id="SSF46689">
    <property type="entry name" value="Homeodomain-like"/>
    <property type="match status" value="1"/>
</dbReference>
<name>A0ABM6PKH0_9MICO</name>
<keyword evidence="1" id="KW-0233">DNA recombination</keyword>
<dbReference type="PROSITE" id="PS50994">
    <property type="entry name" value="INTEGRASE"/>
    <property type="match status" value="1"/>
</dbReference>
<dbReference type="Proteomes" id="UP000815698">
    <property type="component" value="Chromosome"/>
</dbReference>
<sequence length="562" mass="62439">MRHFDREVVVTRWTPKDVKDAAVERVVAGEAVSLVARDVGVGPESVYGWLRVRGVEPPGRRASRLRDPFVRETVGLVRAGMSISQAAQTVGISTGLLHSRLKKAGVIEVRPRRAHLSPDERAQAVERVLAGESCQTVADAIGVHPSTVYGWIRKQRYAKLRRQRHRRTPDEAVVSLPDTGKKLGKDSVMPAPMKTQAVDGFPSGVFDKHALVGRGRRLTVEDRVAIEAGCRVGDSARAIAQKINRHHSVVAREITRNGWKIVDEDGTEQLRYNAHNAAVSTAGRMVRPKLRKLDESPTLRGVVVDCLARRWSPGRISAWLEHAFSDDESMRISHEAIYSALYIQGKGSLRAELEEVMKTKDVLIRGGSTRKRRARNAGVLTGRPWIKGAEITHRSPEADDRAIPGHWEGDLVIGKGGKSALITLVERTSRYTLLGHLPDEHSSHTVVATLQDMVKDLNTEQLKTITWDQGAEMAVTAQVQIKDGCQVFFCEPHSPWQRPTNENTNGEIRRRFYKKGTDFATVTPEHVAWVQNELNETPRQILGGATPREVLNELFKRGASTA</sequence>
<dbReference type="Pfam" id="PF13384">
    <property type="entry name" value="HTH_23"/>
    <property type="match status" value="1"/>
</dbReference>
<evidence type="ECO:0000313" key="5">
    <source>
        <dbReference type="Proteomes" id="UP000815698"/>
    </source>
</evidence>
<dbReference type="Pfam" id="PF13936">
    <property type="entry name" value="HTH_38"/>
    <property type="match status" value="1"/>
</dbReference>
<dbReference type="InterPro" id="IPR025246">
    <property type="entry name" value="IS30-like_HTH"/>
</dbReference>
<protein>
    <submittedName>
        <fullName evidence="4">IS30 family transposase</fullName>
    </submittedName>
</protein>
<reference evidence="4 5" key="1">
    <citation type="journal article" date="2016" name="Int. J. Syst. Evol. Microbiol.">
        <title>Dermabacter jinjuensis sp. nov., a novel species of the genus Dermabacter isolated from a clinical specimen.</title>
        <authorList>
            <person name="Park Y.K."/>
            <person name="Lee K.M."/>
            <person name="Lee W.K."/>
            <person name="Cho M.J."/>
            <person name="Lee H.S."/>
            <person name="Cho Y.G."/>
            <person name="Lee Y.C."/>
            <person name="Lee W.K."/>
            <person name="Seong W.K."/>
            <person name="Hwang K.J."/>
        </authorList>
    </citation>
    <scope>NUCLEOTIDE SEQUENCE [LARGE SCALE GENOMIC DNA]</scope>
    <source>
        <strain evidence="4 5">32T</strain>
    </source>
</reference>
<feature type="region of interest" description="Disordered" evidence="2">
    <location>
        <begin position="163"/>
        <end position="188"/>
    </location>
</feature>
<dbReference type="InterPro" id="IPR012337">
    <property type="entry name" value="RNaseH-like_sf"/>
</dbReference>
<dbReference type="Gene3D" id="3.30.420.10">
    <property type="entry name" value="Ribonuclease H-like superfamily/Ribonuclease H"/>
    <property type="match status" value="1"/>
</dbReference>
<dbReference type="Gene3D" id="1.10.10.10">
    <property type="entry name" value="Winged helix-like DNA-binding domain superfamily/Winged helix DNA-binding domain"/>
    <property type="match status" value="2"/>
</dbReference>
<dbReference type="Pfam" id="PF00665">
    <property type="entry name" value="rve"/>
    <property type="match status" value="1"/>
</dbReference>
<dbReference type="InterPro" id="IPR009057">
    <property type="entry name" value="Homeodomain-like_sf"/>
</dbReference>
<gene>
    <name evidence="4" type="ORF">COP05_00825</name>
</gene>
<dbReference type="InterPro" id="IPR036397">
    <property type="entry name" value="RNaseH_sf"/>
</dbReference>
<evidence type="ECO:0000256" key="2">
    <source>
        <dbReference type="SAM" id="MobiDB-lite"/>
    </source>
</evidence>
<dbReference type="PANTHER" id="PTHR10948">
    <property type="entry name" value="TRANSPOSASE"/>
    <property type="match status" value="1"/>
</dbReference>
<dbReference type="NCBIfam" id="NF033563">
    <property type="entry name" value="transpos_IS30"/>
    <property type="match status" value="1"/>
</dbReference>
<evidence type="ECO:0000256" key="1">
    <source>
        <dbReference type="ARBA" id="ARBA00023172"/>
    </source>
</evidence>
<proteinExistence type="predicted"/>
<keyword evidence="5" id="KW-1185">Reference proteome</keyword>